<sequence>MSPPGQFRPGRTEEIRRPPRAAAHCVECWENNLYVGTADGQLYHYWVDNLTLADTTSQRHPSNSNRSCHSESQGDDTNSAAGEMSTTTVSADMNQASLIQFILVGSGKARVDSLAVLEKARKLVVFCDSTLSFYSLPDLTPLTTTANANFGPLRGVQSYATDAAVTATSNPQFHRDPQVPTVLMVAKRRGLQVYHVAPQSLQLRYEVPLAVGGIRTLCAWHDQFCLADDEMYQLVNLRHPKEALPLIPTPTTSPSAPNSSAQPWIVAIQANEFLIVTTSGVDRSALGMFITGRGDAVRGTLHFTSYPRAVGYADPYIVTLARTNALEIYHIADQRLVQVIDLPPSHAARNLSRASLMAIQTPLLAKLEGSVLTQPASPDTAQAITQKTTVPVPFLLTSATTVDALVLQPLLLQVDLLLDAHRVEEALAKTHQALETCYTAPTRQLELCYIYQKAGLIYLGKTLFDDALDLFCKGKLRPRLLLKVFPSLAQTLQLTTLPDPPRGLADVFAATGDIDHIVAVNTPSGPPPTEDHETHRALGAMLRQNAHDMLARYFEFVQQEAQRSYDRQPPSALSPEALERPWSRTEMDLDVVYPVLVYQALTRLVDQPPEQKALQSKVLDLVKAGAEYCPIASMAPLLTDAHQYYALSLVYRANGQSAKALQLWADLLAGALEDSHFGGVNEMYEYLYLLGDSDLVWELSSVVLKHSELLGAKLFISVAAQDPSSAMVDRVIDRLQSYGPTGTTMYLEFVIDQLGNQEPRYHERLIELLVQALQQRLQDSQQHDGNGPLNHVIEGPGRTRAGDPLHEGFQRMRRKAADPLTFLEYLQSRQHDPVARVRSQLLSFLARSQQYDCAGVADQLQRHQADDHRLGLDSELAVVWGKLGEHERVIEALVLRVQDYESAERYCQRIADDTTRSHYFLTLLKYYLQLDSADDDEDQIIILVRHLLTRYGSSLEPLAVLRLIPEMWTVDIVEPFLRQALRSTETRRRECQVTKSLHQATHLVTHHKLILTRKALNTRIKGPIVTDAPDTCSYCDRPLDSQAVAIILASHELVHPACVQSQGME</sequence>
<evidence type="ECO:0000256" key="5">
    <source>
        <dbReference type="PROSITE-ProRule" id="PRU01006"/>
    </source>
</evidence>
<evidence type="ECO:0000256" key="3">
    <source>
        <dbReference type="ARBA" id="ARBA00022490"/>
    </source>
</evidence>
<keyword evidence="9" id="KW-1185">Reference proteome</keyword>
<feature type="domain" description="CNH" evidence="7">
    <location>
        <begin position="20"/>
        <end position="355"/>
    </location>
</feature>
<reference evidence="8" key="1">
    <citation type="submission" date="2022-07" db="EMBL/GenBank/DDBJ databases">
        <title>Phylogenomic reconstructions and comparative analyses of Kickxellomycotina fungi.</title>
        <authorList>
            <person name="Reynolds N.K."/>
            <person name="Stajich J.E."/>
            <person name="Barry K."/>
            <person name="Grigoriev I.V."/>
            <person name="Crous P."/>
            <person name="Smith M.E."/>
        </authorList>
    </citation>
    <scope>NUCLEOTIDE SEQUENCE</scope>
    <source>
        <strain evidence="8">RSA 567</strain>
    </source>
</reference>
<dbReference type="PANTHER" id="PTHR12894">
    <property type="entry name" value="CNH DOMAIN CONTAINING"/>
    <property type="match status" value="1"/>
</dbReference>
<dbReference type="AlphaFoldDB" id="A0A9W8B412"/>
<gene>
    <name evidence="8" type="ORF">H4R34_004520</name>
</gene>
<keyword evidence="3" id="KW-0963">Cytoplasm</keyword>
<dbReference type="Pfam" id="PF00780">
    <property type="entry name" value="CNH"/>
    <property type="match status" value="1"/>
</dbReference>
<comment type="subcellular location">
    <subcellularLocation>
        <location evidence="1">Cytoplasm</location>
    </subcellularLocation>
</comment>
<dbReference type="GO" id="GO:0005737">
    <property type="term" value="C:cytoplasm"/>
    <property type="evidence" value="ECO:0007669"/>
    <property type="project" value="UniProtKB-SubCell"/>
</dbReference>
<dbReference type="GO" id="GO:0006886">
    <property type="term" value="P:intracellular protein transport"/>
    <property type="evidence" value="ECO:0007669"/>
    <property type="project" value="UniProtKB-UniRule"/>
</dbReference>
<dbReference type="OrthoDB" id="10258882at2759"/>
<evidence type="ECO:0000313" key="9">
    <source>
        <dbReference type="Proteomes" id="UP001151582"/>
    </source>
</evidence>
<name>A0A9W8B412_9FUNG</name>
<dbReference type="InterPro" id="IPR001180">
    <property type="entry name" value="CNH_dom"/>
</dbReference>
<feature type="repeat" description="CHCR" evidence="5">
    <location>
        <begin position="715"/>
        <end position="932"/>
    </location>
</feature>
<proteinExistence type="predicted"/>
<dbReference type="InterPro" id="IPR000547">
    <property type="entry name" value="Clathrin_H-chain/VPS_repeat"/>
</dbReference>
<dbReference type="GO" id="GO:0016020">
    <property type="term" value="C:membrane"/>
    <property type="evidence" value="ECO:0007669"/>
    <property type="project" value="TreeGrafter"/>
</dbReference>
<evidence type="ECO:0000256" key="2">
    <source>
        <dbReference type="ARBA" id="ARBA00022448"/>
    </source>
</evidence>
<dbReference type="Proteomes" id="UP001151582">
    <property type="component" value="Unassembled WGS sequence"/>
</dbReference>
<feature type="region of interest" description="Disordered" evidence="6">
    <location>
        <begin position="780"/>
        <end position="801"/>
    </location>
</feature>
<dbReference type="GO" id="GO:0034058">
    <property type="term" value="P:endosomal vesicle fusion"/>
    <property type="evidence" value="ECO:0007669"/>
    <property type="project" value="TreeGrafter"/>
</dbReference>
<keyword evidence="2" id="KW-0813">Transport</keyword>
<evidence type="ECO:0000256" key="6">
    <source>
        <dbReference type="SAM" id="MobiDB-lite"/>
    </source>
</evidence>
<protein>
    <recommendedName>
        <fullName evidence="7">CNH domain-containing protein</fullName>
    </recommendedName>
</protein>
<dbReference type="EMBL" id="JANBQB010000586">
    <property type="protein sequence ID" value="KAJ1974953.1"/>
    <property type="molecule type" value="Genomic_DNA"/>
</dbReference>
<dbReference type="PROSITE" id="PS50219">
    <property type="entry name" value="CNH"/>
    <property type="match status" value="1"/>
</dbReference>
<keyword evidence="4" id="KW-0653">Protein transport</keyword>
<evidence type="ECO:0000259" key="7">
    <source>
        <dbReference type="PROSITE" id="PS50219"/>
    </source>
</evidence>
<dbReference type="PANTHER" id="PTHR12894:SF27">
    <property type="entry name" value="TRANSFORMING GROWTH FACTOR-BETA RECEPTOR-ASSOCIATED PROTEIN 1"/>
    <property type="match status" value="1"/>
</dbReference>
<accession>A0A9W8B412</accession>
<dbReference type="InterPro" id="IPR019452">
    <property type="entry name" value="VPS39/TGF_beta_rcpt-assoc_1"/>
</dbReference>
<dbReference type="GO" id="GO:0006914">
    <property type="term" value="P:autophagy"/>
    <property type="evidence" value="ECO:0007669"/>
    <property type="project" value="TreeGrafter"/>
</dbReference>
<comment type="caution">
    <text evidence="8">The sequence shown here is derived from an EMBL/GenBank/DDBJ whole genome shotgun (WGS) entry which is preliminary data.</text>
</comment>
<organism evidence="8 9">
    <name type="scientific">Dimargaris verticillata</name>
    <dbReference type="NCBI Taxonomy" id="2761393"/>
    <lineage>
        <taxon>Eukaryota</taxon>
        <taxon>Fungi</taxon>
        <taxon>Fungi incertae sedis</taxon>
        <taxon>Zoopagomycota</taxon>
        <taxon>Kickxellomycotina</taxon>
        <taxon>Dimargaritomycetes</taxon>
        <taxon>Dimargaritales</taxon>
        <taxon>Dimargaritaceae</taxon>
        <taxon>Dimargaris</taxon>
    </lineage>
</organism>
<evidence type="ECO:0000313" key="8">
    <source>
        <dbReference type="EMBL" id="KAJ1974953.1"/>
    </source>
</evidence>
<dbReference type="InterPro" id="IPR032914">
    <property type="entry name" value="Vam6/VPS39/TRAP1"/>
</dbReference>
<dbReference type="PROSITE" id="PS50236">
    <property type="entry name" value="CHCR"/>
    <property type="match status" value="1"/>
</dbReference>
<feature type="region of interest" description="Disordered" evidence="6">
    <location>
        <begin position="56"/>
        <end position="87"/>
    </location>
</feature>
<dbReference type="Pfam" id="PF10366">
    <property type="entry name" value="Vps39_1"/>
    <property type="match status" value="1"/>
</dbReference>
<evidence type="ECO:0000256" key="1">
    <source>
        <dbReference type="ARBA" id="ARBA00004496"/>
    </source>
</evidence>
<evidence type="ECO:0000256" key="4">
    <source>
        <dbReference type="ARBA" id="ARBA00022927"/>
    </source>
</evidence>